<evidence type="ECO:0000313" key="1">
    <source>
        <dbReference type="EMBL" id="OAE25941.1"/>
    </source>
</evidence>
<dbReference type="EMBL" id="LVLJ01002271">
    <property type="protein sequence ID" value="OAE25941.1"/>
    <property type="molecule type" value="Genomic_DNA"/>
</dbReference>
<evidence type="ECO:0000313" key="2">
    <source>
        <dbReference type="Proteomes" id="UP000077202"/>
    </source>
</evidence>
<keyword evidence="2" id="KW-1185">Reference proteome</keyword>
<dbReference type="AlphaFoldDB" id="A0A176W0B3"/>
<organism evidence="1 2">
    <name type="scientific">Marchantia polymorpha subsp. ruderalis</name>
    <dbReference type="NCBI Taxonomy" id="1480154"/>
    <lineage>
        <taxon>Eukaryota</taxon>
        <taxon>Viridiplantae</taxon>
        <taxon>Streptophyta</taxon>
        <taxon>Embryophyta</taxon>
        <taxon>Marchantiophyta</taxon>
        <taxon>Marchantiopsida</taxon>
        <taxon>Marchantiidae</taxon>
        <taxon>Marchantiales</taxon>
        <taxon>Marchantiaceae</taxon>
        <taxon>Marchantia</taxon>
    </lineage>
</organism>
<reference evidence="1" key="1">
    <citation type="submission" date="2016-03" db="EMBL/GenBank/DDBJ databases">
        <title>Mechanisms controlling the formation of the plant cell surface in tip-growing cells are functionally conserved among land plants.</title>
        <authorList>
            <person name="Honkanen S."/>
            <person name="Jones V.A."/>
            <person name="Morieri G."/>
            <person name="Champion C."/>
            <person name="Hetherington A.J."/>
            <person name="Kelly S."/>
            <person name="Saint-Marcoux D."/>
            <person name="Proust H."/>
            <person name="Prescott H."/>
            <person name="Dolan L."/>
        </authorList>
    </citation>
    <scope>NUCLEOTIDE SEQUENCE [LARGE SCALE GENOMIC DNA]</scope>
    <source>
        <tissue evidence="1">Whole gametophyte</tissue>
    </source>
</reference>
<accession>A0A176W0B3</accession>
<proteinExistence type="predicted"/>
<gene>
    <name evidence="1" type="ORF">AXG93_1712s1190</name>
</gene>
<protein>
    <submittedName>
        <fullName evidence="1">Uncharacterized protein</fullName>
    </submittedName>
</protein>
<comment type="caution">
    <text evidence="1">The sequence shown here is derived from an EMBL/GenBank/DDBJ whole genome shotgun (WGS) entry which is preliminary data.</text>
</comment>
<name>A0A176W0B3_MARPO</name>
<dbReference type="PANTHER" id="PTHR35305">
    <property type="entry name" value="FAD-BINDING PROTEIN"/>
    <property type="match status" value="1"/>
</dbReference>
<sequence>MSDRRSVTTSHEDRKSIDVFVTFSSRGEEDEARRGDAMEADFRRFMATLEALKVEHALSSETVADLKQSIERYRRPAVANAGKKLQCSAAASERLSRYLEAGGWLEDAAQSLAFRIDSAIRKLHRHLREAEVHCESLSRTLETVLGAACPRSFQQSSAATTEELDVIQKLQNLDIASSEEEMDPVLSDLEEIASDSKAQSGPYSFSDCVPLMALIVMMVEQDLEMRKKVVAALGLDTPSPSLEAYTLMWTLRPFMDDQICDQALRLVKP</sequence>
<dbReference type="Proteomes" id="UP000077202">
    <property type="component" value="Unassembled WGS sequence"/>
</dbReference>
<dbReference type="PANTHER" id="PTHR35305:SF2">
    <property type="entry name" value="FAD-BINDING PROTEIN"/>
    <property type="match status" value="1"/>
</dbReference>